<organism evidence="1 2">
    <name type="scientific">Mycena albidolilacea</name>
    <dbReference type="NCBI Taxonomy" id="1033008"/>
    <lineage>
        <taxon>Eukaryota</taxon>
        <taxon>Fungi</taxon>
        <taxon>Dikarya</taxon>
        <taxon>Basidiomycota</taxon>
        <taxon>Agaricomycotina</taxon>
        <taxon>Agaricomycetes</taxon>
        <taxon>Agaricomycetidae</taxon>
        <taxon>Agaricales</taxon>
        <taxon>Marasmiineae</taxon>
        <taxon>Mycenaceae</taxon>
        <taxon>Mycena</taxon>
    </lineage>
</organism>
<keyword evidence="2" id="KW-1185">Reference proteome</keyword>
<accession>A0AAD6ZUH9</accession>
<reference evidence="1" key="1">
    <citation type="submission" date="2023-03" db="EMBL/GenBank/DDBJ databases">
        <title>Massive genome expansion in bonnet fungi (Mycena s.s.) driven by repeated elements and novel gene families across ecological guilds.</title>
        <authorList>
            <consortium name="Lawrence Berkeley National Laboratory"/>
            <person name="Harder C.B."/>
            <person name="Miyauchi S."/>
            <person name="Viragh M."/>
            <person name="Kuo A."/>
            <person name="Thoen E."/>
            <person name="Andreopoulos B."/>
            <person name="Lu D."/>
            <person name="Skrede I."/>
            <person name="Drula E."/>
            <person name="Henrissat B."/>
            <person name="Morin E."/>
            <person name="Kohler A."/>
            <person name="Barry K."/>
            <person name="LaButti K."/>
            <person name="Morin E."/>
            <person name="Salamov A."/>
            <person name="Lipzen A."/>
            <person name="Mereny Z."/>
            <person name="Hegedus B."/>
            <person name="Baldrian P."/>
            <person name="Stursova M."/>
            <person name="Weitz H."/>
            <person name="Taylor A."/>
            <person name="Grigoriev I.V."/>
            <person name="Nagy L.G."/>
            <person name="Martin F."/>
            <person name="Kauserud H."/>
        </authorList>
    </citation>
    <scope>NUCLEOTIDE SEQUENCE</scope>
    <source>
        <strain evidence="1">CBHHK002</strain>
    </source>
</reference>
<proteinExistence type="predicted"/>
<evidence type="ECO:0000313" key="2">
    <source>
        <dbReference type="Proteomes" id="UP001218218"/>
    </source>
</evidence>
<dbReference type="AlphaFoldDB" id="A0AAD6ZUH9"/>
<sequence length="260" mass="28106">MSLSPALLLRHPPHSLPSSPHLPIRLLCRPPRIASALVTLRVLAAHHHSRLGFPSSPSLSASIPRPVSLSSVSSNPFPSPLISSFSSSFNAAPFHLVHPRLRLSFPRPPPRPRFAPPPRHPPSIRHFPVPSLFFIVFSVALALIFSSGTIPLPCRPAFSLPSLDLPALPLSFPLFDVHLPPLPCGPVLLDLVRNALPPFRVACTISFLGCMAYVVMPDNLLESDSSCTATRTCAPWIFLFSDSSVTPASPRPAPRPLSLS</sequence>
<protein>
    <submittedName>
        <fullName evidence="1">Uncharacterized protein</fullName>
    </submittedName>
</protein>
<name>A0AAD6ZUH9_9AGAR</name>
<dbReference type="EMBL" id="JARIHO010000027">
    <property type="protein sequence ID" value="KAJ7340021.1"/>
    <property type="molecule type" value="Genomic_DNA"/>
</dbReference>
<evidence type="ECO:0000313" key="1">
    <source>
        <dbReference type="EMBL" id="KAJ7340021.1"/>
    </source>
</evidence>
<dbReference type="Proteomes" id="UP001218218">
    <property type="component" value="Unassembled WGS sequence"/>
</dbReference>
<comment type="caution">
    <text evidence="1">The sequence shown here is derived from an EMBL/GenBank/DDBJ whole genome shotgun (WGS) entry which is preliminary data.</text>
</comment>
<gene>
    <name evidence="1" type="ORF">DFH08DRAFT_1082508</name>
</gene>